<evidence type="ECO:0000256" key="1">
    <source>
        <dbReference type="SAM" id="SignalP"/>
    </source>
</evidence>
<dbReference type="RefSeq" id="WP_157398975.1">
    <property type="nucleotide sequence ID" value="NZ_WSEL01000009.1"/>
</dbReference>
<name>A0A6N8IVP4_9BURK</name>
<reference evidence="2 3" key="1">
    <citation type="submission" date="2019-12" db="EMBL/GenBank/DDBJ databases">
        <authorList>
            <person name="Huq M.A."/>
        </authorList>
    </citation>
    <scope>NUCLEOTIDE SEQUENCE [LARGE SCALE GENOMIC DNA]</scope>
    <source>
        <strain evidence="2 3">MAH-25</strain>
    </source>
</reference>
<keyword evidence="3" id="KW-1185">Reference proteome</keyword>
<evidence type="ECO:0008006" key="4">
    <source>
        <dbReference type="Google" id="ProtNLM"/>
    </source>
</evidence>
<feature type="chain" id="PRO_5026693034" description="Outer membrane protein beta-barrel domain-containing protein" evidence="1">
    <location>
        <begin position="29"/>
        <end position="286"/>
    </location>
</feature>
<evidence type="ECO:0000313" key="2">
    <source>
        <dbReference type="EMBL" id="MVQ30868.1"/>
    </source>
</evidence>
<accession>A0A6N8IVP4</accession>
<dbReference type="EMBL" id="WSEL01000009">
    <property type="protein sequence ID" value="MVQ30868.1"/>
    <property type="molecule type" value="Genomic_DNA"/>
</dbReference>
<evidence type="ECO:0000313" key="3">
    <source>
        <dbReference type="Proteomes" id="UP000469385"/>
    </source>
</evidence>
<keyword evidence="1" id="KW-0732">Signal</keyword>
<comment type="caution">
    <text evidence="2">The sequence shown here is derived from an EMBL/GenBank/DDBJ whole genome shotgun (WGS) entry which is preliminary data.</text>
</comment>
<dbReference type="Proteomes" id="UP000469385">
    <property type="component" value="Unassembled WGS sequence"/>
</dbReference>
<feature type="signal peptide" evidence="1">
    <location>
        <begin position="1"/>
        <end position="28"/>
    </location>
</feature>
<dbReference type="AlphaFoldDB" id="A0A6N8IVP4"/>
<sequence>MRGTIHKKIVQAGMLALLGGGTVTAAHAQSQTLAQNLLTDPFVFTAGIFLVGTDVDANLNGQSGTNPAVNFDRTFGTASDKTRGRVEGLWRINPRHSLRAAYFNNDVTRSRVLDRDIQWGDNTFNAGANVQSTTKYSVYELAYDYTFMRTPTYEVAGSLGMHFTDLKLSLSGTGTATGGGSTVTGLISREGKIPAPLPVIGVRGGWAVAPSILLDGRLEFFKLSGGGYDGHWANAHVGATWMFSRHFGVGLGYDKFTTRLQLEKNDFNGQLKFGYSGLMAFVTGTF</sequence>
<proteinExistence type="predicted"/>
<organism evidence="2 3">
    <name type="scientific">Ramlibacter pinisoli</name>
    <dbReference type="NCBI Taxonomy" id="2682844"/>
    <lineage>
        <taxon>Bacteria</taxon>
        <taxon>Pseudomonadati</taxon>
        <taxon>Pseudomonadota</taxon>
        <taxon>Betaproteobacteria</taxon>
        <taxon>Burkholderiales</taxon>
        <taxon>Comamonadaceae</taxon>
        <taxon>Ramlibacter</taxon>
    </lineage>
</organism>
<gene>
    <name evidence="2" type="ORF">GON04_15515</name>
</gene>
<protein>
    <recommendedName>
        <fullName evidence="4">Outer membrane protein beta-barrel domain-containing protein</fullName>
    </recommendedName>
</protein>